<dbReference type="EMBL" id="LZDS01000012">
    <property type="protein sequence ID" value="OBX29129.1"/>
    <property type="molecule type" value="Genomic_DNA"/>
</dbReference>
<dbReference type="Proteomes" id="UP000185753">
    <property type="component" value="Unassembled WGS sequence"/>
</dbReference>
<evidence type="ECO:0008006" key="4">
    <source>
        <dbReference type="Google" id="ProtNLM"/>
    </source>
</evidence>
<dbReference type="NCBIfam" id="TIGR02532">
    <property type="entry name" value="IV_pilin_GFxxxE"/>
    <property type="match status" value="1"/>
</dbReference>
<dbReference type="AlphaFoldDB" id="A0A1A7RC96"/>
<dbReference type="InterPro" id="IPR045584">
    <property type="entry name" value="Pilin-like"/>
</dbReference>
<organism evidence="2 3">
    <name type="scientific">Acinetobacter gandensis</name>
    <dbReference type="NCBI Taxonomy" id="1443941"/>
    <lineage>
        <taxon>Bacteria</taxon>
        <taxon>Pseudomonadati</taxon>
        <taxon>Pseudomonadota</taxon>
        <taxon>Gammaproteobacteria</taxon>
        <taxon>Moraxellales</taxon>
        <taxon>Moraxellaceae</taxon>
        <taxon>Acinetobacter</taxon>
    </lineage>
</organism>
<proteinExistence type="predicted"/>
<feature type="transmembrane region" description="Helical" evidence="1">
    <location>
        <begin position="6"/>
        <end position="27"/>
    </location>
</feature>
<keyword evidence="1" id="KW-0812">Transmembrane</keyword>
<dbReference type="SUPFAM" id="SSF54523">
    <property type="entry name" value="Pili subunits"/>
    <property type="match status" value="1"/>
</dbReference>
<keyword evidence="1" id="KW-1133">Transmembrane helix</keyword>
<evidence type="ECO:0000313" key="3">
    <source>
        <dbReference type="Proteomes" id="UP000185753"/>
    </source>
</evidence>
<evidence type="ECO:0000313" key="2">
    <source>
        <dbReference type="EMBL" id="OBX29129.1"/>
    </source>
</evidence>
<comment type="caution">
    <text evidence="2">The sequence shown here is derived from an EMBL/GenBank/DDBJ whole genome shotgun (WGS) entry which is preliminary data.</text>
</comment>
<dbReference type="RefSeq" id="WP_067762986.1">
    <property type="nucleotide sequence ID" value="NZ_LZDS01000012.1"/>
</dbReference>
<name>A0A1A7RC96_9GAMM</name>
<dbReference type="Gene3D" id="3.30.700.10">
    <property type="entry name" value="Glycoprotein, Type 4 Pilin"/>
    <property type="match status" value="1"/>
</dbReference>
<gene>
    <name evidence="2" type="ORF">A9J31_02230</name>
</gene>
<keyword evidence="1" id="KW-0472">Membrane</keyword>
<accession>A0A1A7RC96</accession>
<dbReference type="InterPro" id="IPR012902">
    <property type="entry name" value="N_methyl_site"/>
</dbReference>
<dbReference type="Pfam" id="PF07963">
    <property type="entry name" value="N_methyl"/>
    <property type="match status" value="1"/>
</dbReference>
<sequence>MQKTNGFTLIELMVTIGVLAIIASIAAPSMNDFRKNQQIKEQENKLRLALTEARTEARLQNKPMTVKFSSATSGTSNTIFVDIDDSKFNFNMKNKKIVFYSNGLADISDGACLSISDLDGERTKALTIDKLGMLSNTSSCSGG</sequence>
<protein>
    <recommendedName>
        <fullName evidence="4">Prepilin-type N-terminal cleavage/methylation domain-containing protein</fullName>
    </recommendedName>
</protein>
<dbReference type="STRING" id="1443941.A9J31_02230"/>
<reference evidence="3" key="1">
    <citation type="submission" date="2016-06" db="EMBL/GenBank/DDBJ databases">
        <authorList>
            <person name="Radolfova-Krizova L."/>
            <person name="Nemec A."/>
        </authorList>
    </citation>
    <scope>NUCLEOTIDE SEQUENCE [LARGE SCALE GENOMIC DNA]</scope>
    <source>
        <strain evidence="3">ANC 4275</strain>
    </source>
</reference>
<keyword evidence="3" id="KW-1185">Reference proteome</keyword>
<evidence type="ECO:0000256" key="1">
    <source>
        <dbReference type="SAM" id="Phobius"/>
    </source>
</evidence>